<evidence type="ECO:0000313" key="2">
    <source>
        <dbReference type="Proteomes" id="UP000285596"/>
    </source>
</evidence>
<dbReference type="SUPFAM" id="SSF56112">
    <property type="entry name" value="Protein kinase-like (PK-like)"/>
    <property type="match status" value="1"/>
</dbReference>
<comment type="caution">
    <text evidence="1">The sequence shown here is derived from an EMBL/GenBank/DDBJ whole genome shotgun (WGS) entry which is preliminary data.</text>
</comment>
<dbReference type="RefSeq" id="WP_118899092.1">
    <property type="nucleotide sequence ID" value="NZ_QWFA01000002.1"/>
</dbReference>
<dbReference type="AlphaFoldDB" id="A0A423V7I6"/>
<name>A0A423V7I6_STRGL</name>
<evidence type="ECO:0000313" key="1">
    <source>
        <dbReference type="EMBL" id="ROV70438.1"/>
    </source>
</evidence>
<organism evidence="1 2">
    <name type="scientific">Streptomyces globisporus</name>
    <dbReference type="NCBI Taxonomy" id="1908"/>
    <lineage>
        <taxon>Bacteria</taxon>
        <taxon>Bacillati</taxon>
        <taxon>Actinomycetota</taxon>
        <taxon>Actinomycetes</taxon>
        <taxon>Kitasatosporales</taxon>
        <taxon>Streptomycetaceae</taxon>
        <taxon>Streptomyces</taxon>
    </lineage>
</organism>
<protein>
    <recommendedName>
        <fullName evidence="3">Aminoglycoside phosphotransferase domain-containing protein</fullName>
    </recommendedName>
</protein>
<dbReference type="Gene3D" id="3.90.1200.10">
    <property type="match status" value="1"/>
</dbReference>
<dbReference type="Proteomes" id="UP000285596">
    <property type="component" value="Unassembled WGS sequence"/>
</dbReference>
<evidence type="ECO:0008006" key="3">
    <source>
        <dbReference type="Google" id="ProtNLM"/>
    </source>
</evidence>
<dbReference type="EMBL" id="QWFA01000002">
    <property type="protein sequence ID" value="ROV70438.1"/>
    <property type="molecule type" value="Genomic_DNA"/>
</dbReference>
<gene>
    <name evidence="1" type="ORF">D3105_00910</name>
</gene>
<sequence>MNTSTTSVAATDDPSFQEANALLVRLGLGTLAGQPDLRSLPGRNTNLSGTTDTGRRVFVKKLEGPREVAEQRIHQCLSFERLLRQHPEPGLSSPRCLGTDLGSQLMVFELVEDAETAADLVKGHGLSDDGARSLGNTVGHLHSLPVGRLPNNVQSTPLLPSAELLDGLPAALFEASSAAELQVWSLLQNDVPLADALRGLLEREQRAEPVAAHCDLRLDQFLIAGGRVHLTDLEEFQAGDAARDLGGVVGDLLHRAVLDAATSGTPDQDLAPTREQMLTQLTSGIRVVRPRIQAFWNGYLERRPAGSPLAARVVAFAGWHLLDRLLAGARTAPRLAALPRAAAGIGRKALLTPEKFILTLGLVEDPA</sequence>
<dbReference type="NCBIfam" id="NF038156">
    <property type="entry name" value="lant_syn_V_LxmK"/>
    <property type="match status" value="1"/>
</dbReference>
<proteinExistence type="predicted"/>
<dbReference type="InterPro" id="IPR011009">
    <property type="entry name" value="Kinase-like_dom_sf"/>
</dbReference>
<reference evidence="1 2" key="1">
    <citation type="submission" date="2018-08" db="EMBL/GenBank/DDBJ databases">
        <title>Streptomyces globisporus 1912-4Crt, whole genome shotgun sequence.</title>
        <authorList>
            <person name="Matselyukh B."/>
        </authorList>
    </citation>
    <scope>NUCLEOTIDE SEQUENCE [LARGE SCALE GENOMIC DNA]</scope>
    <source>
        <strain evidence="1 2">1912-4Crt</strain>
    </source>
</reference>
<accession>A0A423V7I6</accession>